<feature type="transmembrane region" description="Helical" evidence="9">
    <location>
        <begin position="7"/>
        <end position="27"/>
    </location>
</feature>
<organism evidence="10 11">
    <name type="scientific">Phenylobacterium glaciei</name>
    <dbReference type="NCBI Taxonomy" id="2803784"/>
    <lineage>
        <taxon>Bacteria</taxon>
        <taxon>Pseudomonadati</taxon>
        <taxon>Pseudomonadota</taxon>
        <taxon>Alphaproteobacteria</taxon>
        <taxon>Caulobacterales</taxon>
        <taxon>Caulobacteraceae</taxon>
        <taxon>Phenylobacterium</taxon>
    </lineage>
</organism>
<feature type="transmembrane region" description="Helical" evidence="9">
    <location>
        <begin position="87"/>
        <end position="112"/>
    </location>
</feature>
<comment type="caution">
    <text evidence="10">The sequence shown here is derived from an EMBL/GenBank/DDBJ whole genome shotgun (WGS) entry which is preliminary data.</text>
</comment>
<feature type="transmembrane region" description="Helical" evidence="9">
    <location>
        <begin position="39"/>
        <end position="59"/>
    </location>
</feature>
<proteinExistence type="inferred from homology"/>
<keyword evidence="7 9" id="KW-0472">Membrane</keyword>
<evidence type="ECO:0000256" key="1">
    <source>
        <dbReference type="ARBA" id="ARBA00004651"/>
    </source>
</evidence>
<dbReference type="Gene3D" id="1.20.1740.10">
    <property type="entry name" value="Amino acid/polyamine transporter I"/>
    <property type="match status" value="1"/>
</dbReference>
<evidence type="ECO:0000256" key="8">
    <source>
        <dbReference type="ARBA" id="ARBA00045636"/>
    </source>
</evidence>
<evidence type="ECO:0000256" key="3">
    <source>
        <dbReference type="ARBA" id="ARBA00021069"/>
    </source>
</evidence>
<comment type="subcellular location">
    <subcellularLocation>
        <location evidence="1">Cell membrane</location>
        <topology evidence="1">Multi-pass membrane protein</topology>
    </subcellularLocation>
</comment>
<feature type="transmembrane region" description="Helical" evidence="9">
    <location>
        <begin position="189"/>
        <end position="213"/>
    </location>
</feature>
<protein>
    <recommendedName>
        <fullName evidence="3">Arginine/agmatine antiporter</fullName>
    </recommendedName>
</protein>
<dbReference type="GO" id="GO:0022857">
    <property type="term" value="F:transmembrane transporter activity"/>
    <property type="evidence" value="ECO:0007669"/>
    <property type="project" value="InterPro"/>
</dbReference>
<evidence type="ECO:0000256" key="7">
    <source>
        <dbReference type="ARBA" id="ARBA00023136"/>
    </source>
</evidence>
<keyword evidence="11" id="KW-1185">Reference proteome</keyword>
<dbReference type="EMBL" id="JAGSGD010000001">
    <property type="protein sequence ID" value="MBR7620024.1"/>
    <property type="molecule type" value="Genomic_DNA"/>
</dbReference>
<evidence type="ECO:0000256" key="9">
    <source>
        <dbReference type="SAM" id="Phobius"/>
    </source>
</evidence>
<comment type="function">
    <text evidence="8">Major component of the acid-resistance (AR) system allowing enteric pathogens to survive the acidic environment in the stomach. Exchanges extracellular arginine for its intracellular decarboxylation product agmatine (Agm) thereby expelling intracellular protons. Probably undergoes several conformational states in order to translocate the substrate across the membrane; keeps the substrate accessible to only 1 side of the membrane at a time by opening and closing 3 membrane-internal gates.</text>
</comment>
<dbReference type="PANTHER" id="PTHR42770">
    <property type="entry name" value="AMINO ACID TRANSPORTER-RELATED"/>
    <property type="match status" value="1"/>
</dbReference>
<dbReference type="InterPro" id="IPR050367">
    <property type="entry name" value="APC_superfamily"/>
</dbReference>
<feature type="transmembrane region" description="Helical" evidence="9">
    <location>
        <begin position="323"/>
        <end position="342"/>
    </location>
</feature>
<feature type="transmembrane region" description="Helical" evidence="9">
    <location>
        <begin position="381"/>
        <end position="399"/>
    </location>
</feature>
<sequence length="432" mass="43956">MSLKRLGPVAAMVLVAGNMIGSGIFMLPATLGTIGSVSLIAWGLASLGALLVALVFSFLAQIRPEADGVVAYAAEGLHPAAGHVSWFAYWLNCWVGTVAVAVAATGYLAYFFPVLKAPGVSTFATLGVIWGLTFINLIGPRVMARYGAATLILGLAPIALATIAGALAFNPEIFAASWNVSGKPDGVVITASVAPIFWAFLGLESAVVAAAVIENPRRNLPIATVGGVLLAAVIYMAASAAIMGLAPASVMAASTAPFADAIKGFAGPIAASVVAFCALAKASGTVGGWVLVTAETSRSGAAAGYLPKMASEVNPDRKPTRDILVAAALMSVATIASASPTLGAQFTTLINVAVILSMILYLLCAAALLRLSGEIEGPRRWAATAAAVLGGGFCAWVIVTSDHALRTPTLLIVALSLALWAATRFRGRLKPA</sequence>
<dbReference type="GO" id="GO:0005886">
    <property type="term" value="C:plasma membrane"/>
    <property type="evidence" value="ECO:0007669"/>
    <property type="project" value="UniProtKB-SubCell"/>
</dbReference>
<reference evidence="10" key="1">
    <citation type="submission" date="2021-04" db="EMBL/GenBank/DDBJ databases">
        <title>Draft genome assembly of strain Phenylobacterium sp. 20VBR1 using MiniION and Illumina platforms.</title>
        <authorList>
            <person name="Thomas F.A."/>
            <person name="Krishnan K.P."/>
            <person name="Sinha R.K."/>
        </authorList>
    </citation>
    <scope>NUCLEOTIDE SEQUENCE</scope>
    <source>
        <strain evidence="10">20VBR1</strain>
    </source>
</reference>
<dbReference type="PANTHER" id="PTHR42770:SF18">
    <property type="entry name" value="ARGININE_AGMATINE ANTIPORTER"/>
    <property type="match status" value="1"/>
</dbReference>
<evidence type="ECO:0000256" key="5">
    <source>
        <dbReference type="ARBA" id="ARBA00022692"/>
    </source>
</evidence>
<evidence type="ECO:0000256" key="4">
    <source>
        <dbReference type="ARBA" id="ARBA00022475"/>
    </source>
</evidence>
<evidence type="ECO:0000313" key="10">
    <source>
        <dbReference type="EMBL" id="MBR7620024.1"/>
    </source>
</evidence>
<name>A0A941D258_9CAUL</name>
<dbReference type="InterPro" id="IPR002293">
    <property type="entry name" value="AA/rel_permease1"/>
</dbReference>
<feature type="transmembrane region" description="Helical" evidence="9">
    <location>
        <begin position="265"/>
        <end position="292"/>
    </location>
</feature>
<evidence type="ECO:0000256" key="2">
    <source>
        <dbReference type="ARBA" id="ARBA00008220"/>
    </source>
</evidence>
<keyword evidence="4" id="KW-1003">Cell membrane</keyword>
<feature type="transmembrane region" description="Helical" evidence="9">
    <location>
        <begin position="405"/>
        <end position="423"/>
    </location>
</feature>
<keyword evidence="6 9" id="KW-1133">Transmembrane helix</keyword>
<feature type="transmembrane region" description="Helical" evidence="9">
    <location>
        <begin position="348"/>
        <end position="369"/>
    </location>
</feature>
<dbReference type="Pfam" id="PF13520">
    <property type="entry name" value="AA_permease_2"/>
    <property type="match status" value="1"/>
</dbReference>
<feature type="transmembrane region" description="Helical" evidence="9">
    <location>
        <begin position="118"/>
        <end position="139"/>
    </location>
</feature>
<dbReference type="RefSeq" id="WP_215340722.1">
    <property type="nucleotide sequence ID" value="NZ_JAGSGD010000001.1"/>
</dbReference>
<comment type="similarity">
    <text evidence="2">Belongs to the amino acid-polyamine-organocation (APC) superfamily. Basic amino acid/polyamine antiporter (APA) (TC 2.A.3.2) family.</text>
</comment>
<dbReference type="AlphaFoldDB" id="A0A941D258"/>
<accession>A0A941D258</accession>
<feature type="transmembrane region" description="Helical" evidence="9">
    <location>
        <begin position="220"/>
        <end position="245"/>
    </location>
</feature>
<evidence type="ECO:0000256" key="6">
    <source>
        <dbReference type="ARBA" id="ARBA00022989"/>
    </source>
</evidence>
<gene>
    <name evidence="10" type="ORF">JKL49_11555</name>
</gene>
<keyword evidence="5 9" id="KW-0812">Transmembrane</keyword>
<dbReference type="PIRSF" id="PIRSF006060">
    <property type="entry name" value="AA_transporter"/>
    <property type="match status" value="1"/>
</dbReference>
<evidence type="ECO:0000313" key="11">
    <source>
        <dbReference type="Proteomes" id="UP000622580"/>
    </source>
</evidence>
<feature type="transmembrane region" description="Helical" evidence="9">
    <location>
        <begin position="146"/>
        <end position="169"/>
    </location>
</feature>
<dbReference type="Proteomes" id="UP000622580">
    <property type="component" value="Unassembled WGS sequence"/>
</dbReference>